<sequence>MNNYMGDDHSESSIYVLLTDTGTLFTTLIKSFTAAPYNHASLALDAELNDVFSFGRKYPKKPWAGGFVKEDVYEGTFRHYPDTRCVLLRLRISKQQRDAAVRIIRSFQKEKQAYRYNLIGLLGVLMNLDIETKNAYFCSQFVSEALRKSGLFLWDRPSTLVTPNDFLHHPAFDTVYEGFLYDYPLLNRDRLKYIRNVEEASSELEEQAV</sequence>
<proteinExistence type="predicted"/>
<dbReference type="EMBL" id="FODH01000003">
    <property type="protein sequence ID" value="SEN79957.1"/>
    <property type="molecule type" value="Genomic_DNA"/>
</dbReference>
<evidence type="ECO:0000313" key="2">
    <source>
        <dbReference type="Proteomes" id="UP000198809"/>
    </source>
</evidence>
<accession>A0A1H8JIB7</accession>
<reference evidence="1 2" key="1">
    <citation type="submission" date="2016-10" db="EMBL/GenBank/DDBJ databases">
        <authorList>
            <person name="de Groot N.N."/>
        </authorList>
    </citation>
    <scope>NUCLEOTIDE SEQUENCE [LARGE SCALE GENOMIC DNA]</scope>
    <source>
        <strain evidence="1 2">CGMCC 1.10238</strain>
    </source>
</reference>
<dbReference type="Proteomes" id="UP000198809">
    <property type="component" value="Unassembled WGS sequence"/>
</dbReference>
<dbReference type="AlphaFoldDB" id="A0A1H8JIB7"/>
<protein>
    <recommendedName>
        <fullName evidence="3">Permuted papain-like amidase enzyme, YaeF/YiiX, C92 family</fullName>
    </recommendedName>
</protein>
<gene>
    <name evidence="1" type="ORF">SAMN04487895_10319</name>
</gene>
<dbReference type="RefSeq" id="WP_246590508.1">
    <property type="nucleotide sequence ID" value="NZ_CP076607.1"/>
</dbReference>
<dbReference type="Gene3D" id="3.90.1720.10">
    <property type="entry name" value="endopeptidase domain like (from Nostoc punctiforme)"/>
    <property type="match status" value="1"/>
</dbReference>
<organism evidence="1 2">
    <name type="scientific">Paenibacillus sophorae</name>
    <dbReference type="NCBI Taxonomy" id="1333845"/>
    <lineage>
        <taxon>Bacteria</taxon>
        <taxon>Bacillati</taxon>
        <taxon>Bacillota</taxon>
        <taxon>Bacilli</taxon>
        <taxon>Bacillales</taxon>
        <taxon>Paenibacillaceae</taxon>
        <taxon>Paenibacillus</taxon>
    </lineage>
</organism>
<dbReference type="SUPFAM" id="SSF54001">
    <property type="entry name" value="Cysteine proteinases"/>
    <property type="match status" value="1"/>
</dbReference>
<dbReference type="InterPro" id="IPR038765">
    <property type="entry name" value="Papain-like_cys_pep_sf"/>
</dbReference>
<evidence type="ECO:0000313" key="1">
    <source>
        <dbReference type="EMBL" id="SEN79957.1"/>
    </source>
</evidence>
<dbReference type="STRING" id="1333845.SAMN04487895_10319"/>
<evidence type="ECO:0008006" key="3">
    <source>
        <dbReference type="Google" id="ProtNLM"/>
    </source>
</evidence>
<name>A0A1H8JIB7_9BACL</name>